<dbReference type="Gene3D" id="3.30.420.10">
    <property type="entry name" value="Ribonuclease H-like superfamily/Ribonuclease H"/>
    <property type="match status" value="1"/>
</dbReference>
<evidence type="ECO:0000313" key="2">
    <source>
        <dbReference type="Proteomes" id="UP000499080"/>
    </source>
</evidence>
<reference evidence="1 2" key="1">
    <citation type="journal article" date="2019" name="Sci. Rep.">
        <title>Orb-weaving spider Araneus ventricosus genome elucidates the spidroin gene catalogue.</title>
        <authorList>
            <person name="Kono N."/>
            <person name="Nakamura H."/>
            <person name="Ohtoshi R."/>
            <person name="Moran D.A.P."/>
            <person name="Shinohara A."/>
            <person name="Yoshida Y."/>
            <person name="Fujiwara M."/>
            <person name="Mori M."/>
            <person name="Tomita M."/>
            <person name="Arakawa K."/>
        </authorList>
    </citation>
    <scope>NUCLEOTIDE SEQUENCE [LARGE SCALE GENOMIC DNA]</scope>
</reference>
<dbReference type="InterPro" id="IPR036397">
    <property type="entry name" value="RNaseH_sf"/>
</dbReference>
<keyword evidence="2" id="KW-1185">Reference proteome</keyword>
<dbReference type="InterPro" id="IPR012337">
    <property type="entry name" value="RNaseH-like_sf"/>
</dbReference>
<dbReference type="GO" id="GO:0003676">
    <property type="term" value="F:nucleic acid binding"/>
    <property type="evidence" value="ECO:0007669"/>
    <property type="project" value="InterPro"/>
</dbReference>
<comment type="caution">
    <text evidence="1">The sequence shown here is derived from an EMBL/GenBank/DDBJ whole genome shotgun (WGS) entry which is preliminary data.</text>
</comment>
<dbReference type="EMBL" id="BGPR01045939">
    <property type="protein sequence ID" value="GBO22872.1"/>
    <property type="molecule type" value="Genomic_DNA"/>
</dbReference>
<accession>A0A4Y2VE71</accession>
<dbReference type="OrthoDB" id="6437682at2759"/>
<evidence type="ECO:0000313" key="1">
    <source>
        <dbReference type="EMBL" id="GBO22872.1"/>
    </source>
</evidence>
<protein>
    <submittedName>
        <fullName evidence="1">Uncharacterized protein</fullName>
    </submittedName>
</protein>
<name>A0A4Y2VE71_ARAVE</name>
<proteinExistence type="predicted"/>
<organism evidence="1 2">
    <name type="scientific">Araneus ventricosus</name>
    <name type="common">Orbweaver spider</name>
    <name type="synonym">Epeira ventricosa</name>
    <dbReference type="NCBI Taxonomy" id="182803"/>
    <lineage>
        <taxon>Eukaryota</taxon>
        <taxon>Metazoa</taxon>
        <taxon>Ecdysozoa</taxon>
        <taxon>Arthropoda</taxon>
        <taxon>Chelicerata</taxon>
        <taxon>Arachnida</taxon>
        <taxon>Araneae</taxon>
        <taxon>Araneomorphae</taxon>
        <taxon>Entelegynae</taxon>
        <taxon>Araneoidea</taxon>
        <taxon>Araneidae</taxon>
        <taxon>Araneus</taxon>
    </lineage>
</organism>
<gene>
    <name evidence="1" type="ORF">AVEN_60456_1</name>
</gene>
<dbReference type="SUPFAM" id="SSF53098">
    <property type="entry name" value="Ribonuclease H-like"/>
    <property type="match status" value="1"/>
</dbReference>
<dbReference type="Proteomes" id="UP000499080">
    <property type="component" value="Unassembled WGS sequence"/>
</dbReference>
<sequence length="283" mass="31655">MNIKAGLSRLQTLQNNVLCFVFGLPRWAPIPVLHKISNDTNIQLRFDKRNISFFFKQFSDCEITAVSKSIVETNSMISNWRYDRLPCGATLDKYPQLINLSLSDLIQIYIYQNLGKITKISLFALAELEFQQLVLDPGVIKQLYYEYRSSLHSDAVILAADASKNATGVAIAAINCSLPTELQKSIPTVNSVFTGEALAMVLAISNYVREFKDYILLTDSMSNLTALKNLNFQSLKCSLFLAKIIAEALNKCKSLELVYSLAHVGIRENEWADSVARDALVSP</sequence>
<dbReference type="AlphaFoldDB" id="A0A4Y2VE71"/>